<feature type="domain" description="TonB-dependent receptor-like beta-barrel" evidence="12">
    <location>
        <begin position="253"/>
        <end position="649"/>
    </location>
</feature>
<dbReference type="PANTHER" id="PTHR30069">
    <property type="entry name" value="TONB-DEPENDENT OUTER MEMBRANE RECEPTOR"/>
    <property type="match status" value="1"/>
</dbReference>
<dbReference type="eggNOG" id="COG4771">
    <property type="taxonomic scope" value="Bacteria"/>
</dbReference>
<keyword evidence="5 9" id="KW-0812">Transmembrane</keyword>
<evidence type="ECO:0000313" key="14">
    <source>
        <dbReference type="EMBL" id="AEF04861.1"/>
    </source>
</evidence>
<dbReference type="EMBL" id="CP002339">
    <property type="protein sequence ID" value="AEF04861.1"/>
    <property type="molecule type" value="Genomic_DNA"/>
</dbReference>
<evidence type="ECO:0000256" key="8">
    <source>
        <dbReference type="ARBA" id="ARBA00023237"/>
    </source>
</evidence>
<dbReference type="Gene3D" id="2.170.130.10">
    <property type="entry name" value="TonB-dependent receptor, plug domain"/>
    <property type="match status" value="1"/>
</dbReference>
<evidence type="ECO:0000259" key="13">
    <source>
        <dbReference type="Pfam" id="PF07715"/>
    </source>
</evidence>
<keyword evidence="14" id="KW-0675">Receptor</keyword>
<evidence type="ECO:0000256" key="11">
    <source>
        <dbReference type="SAM" id="SignalP"/>
    </source>
</evidence>
<keyword evidence="8 9" id="KW-0998">Cell outer membrane</keyword>
<dbReference type="GO" id="GO:0009279">
    <property type="term" value="C:cell outer membrane"/>
    <property type="evidence" value="ECO:0007669"/>
    <property type="project" value="UniProtKB-SubCell"/>
</dbReference>
<evidence type="ECO:0000259" key="12">
    <source>
        <dbReference type="Pfam" id="PF00593"/>
    </source>
</evidence>
<evidence type="ECO:0000256" key="5">
    <source>
        <dbReference type="ARBA" id="ARBA00022692"/>
    </source>
</evidence>
<dbReference type="InterPro" id="IPR012910">
    <property type="entry name" value="Plug_dom"/>
</dbReference>
<evidence type="ECO:0000256" key="10">
    <source>
        <dbReference type="RuleBase" id="RU003357"/>
    </source>
</evidence>
<comment type="similarity">
    <text evidence="2 9 10">Belongs to the TonB-dependent receptor family.</text>
</comment>
<dbReference type="PANTHER" id="PTHR30069:SF41">
    <property type="entry name" value="HEME_HEMOPEXIN UTILIZATION PROTEIN C"/>
    <property type="match status" value="1"/>
</dbReference>
<evidence type="ECO:0000256" key="9">
    <source>
        <dbReference type="PROSITE-ProRule" id="PRU01360"/>
    </source>
</evidence>
<dbReference type="InterPro" id="IPR036942">
    <property type="entry name" value="Beta-barrel_TonB_sf"/>
</dbReference>
<dbReference type="Gene3D" id="2.40.170.20">
    <property type="entry name" value="TonB-dependent receptor, beta-barrel domain"/>
    <property type="match status" value="1"/>
</dbReference>
<protein>
    <submittedName>
        <fullName evidence="14">TonB-dependent receptor</fullName>
    </submittedName>
</protein>
<dbReference type="CDD" id="cd01347">
    <property type="entry name" value="ligand_gated_channel"/>
    <property type="match status" value="1"/>
</dbReference>
<keyword evidence="4 9" id="KW-1134">Transmembrane beta strand</keyword>
<dbReference type="Proteomes" id="UP000000683">
    <property type="component" value="Chromosome"/>
</dbReference>
<dbReference type="Pfam" id="PF00593">
    <property type="entry name" value="TonB_dep_Rec_b-barrel"/>
    <property type="match status" value="1"/>
</dbReference>
<dbReference type="Pfam" id="PF07715">
    <property type="entry name" value="Plug"/>
    <property type="match status" value="1"/>
</dbReference>
<evidence type="ECO:0000256" key="2">
    <source>
        <dbReference type="ARBA" id="ARBA00009810"/>
    </source>
</evidence>
<evidence type="ECO:0000256" key="1">
    <source>
        <dbReference type="ARBA" id="ARBA00004571"/>
    </source>
</evidence>
<keyword evidence="7 9" id="KW-0472">Membrane</keyword>
<name>F5Z5D5_ALTNA</name>
<dbReference type="InterPro" id="IPR000531">
    <property type="entry name" value="Beta-barrel_TonB"/>
</dbReference>
<dbReference type="GO" id="GO:0015344">
    <property type="term" value="F:siderophore uptake transmembrane transporter activity"/>
    <property type="evidence" value="ECO:0007669"/>
    <property type="project" value="TreeGrafter"/>
</dbReference>
<dbReference type="PROSITE" id="PS52016">
    <property type="entry name" value="TONB_DEPENDENT_REC_3"/>
    <property type="match status" value="1"/>
</dbReference>
<accession>F5Z5D5</accession>
<gene>
    <name evidence="14" type="ordered locus">ambt_16780</name>
</gene>
<organism evidence="14 15">
    <name type="scientific">Alteromonas naphthalenivorans</name>
    <dbReference type="NCBI Taxonomy" id="715451"/>
    <lineage>
        <taxon>Bacteria</taxon>
        <taxon>Pseudomonadati</taxon>
        <taxon>Pseudomonadota</taxon>
        <taxon>Gammaproteobacteria</taxon>
        <taxon>Alteromonadales</taxon>
        <taxon>Alteromonadaceae</taxon>
        <taxon>Alteromonas/Salinimonas group</taxon>
        <taxon>Alteromonas</taxon>
    </lineage>
</organism>
<evidence type="ECO:0000256" key="6">
    <source>
        <dbReference type="ARBA" id="ARBA00023077"/>
    </source>
</evidence>
<dbReference type="InterPro" id="IPR037066">
    <property type="entry name" value="Plug_dom_sf"/>
</dbReference>
<evidence type="ECO:0000313" key="15">
    <source>
        <dbReference type="Proteomes" id="UP000000683"/>
    </source>
</evidence>
<feature type="chain" id="PRO_5003330327" evidence="11">
    <location>
        <begin position="25"/>
        <end position="688"/>
    </location>
</feature>
<evidence type="ECO:0000256" key="4">
    <source>
        <dbReference type="ARBA" id="ARBA00022452"/>
    </source>
</evidence>
<proteinExistence type="inferred from homology"/>
<feature type="signal peptide" evidence="11">
    <location>
        <begin position="1"/>
        <end position="24"/>
    </location>
</feature>
<dbReference type="HOGENOM" id="CLU_008287_19_4_6"/>
<dbReference type="InterPro" id="IPR039426">
    <property type="entry name" value="TonB-dep_rcpt-like"/>
</dbReference>
<comment type="subcellular location">
    <subcellularLocation>
        <location evidence="1 9">Cell outer membrane</location>
        <topology evidence="1 9">Multi-pass membrane protein</topology>
    </subcellularLocation>
</comment>
<evidence type="ECO:0000256" key="7">
    <source>
        <dbReference type="ARBA" id="ARBA00023136"/>
    </source>
</evidence>
<reference evidence="14 15" key="1">
    <citation type="journal article" date="2011" name="J. Bacteriol.">
        <title>Complete genome sequence of the polycyclic aromatic hydrocarbon-degrading bacterium Alteromonas sp. strain SN2.</title>
        <authorList>
            <person name="Jin H.M."/>
            <person name="Jeong H."/>
            <person name="Moon E.J."/>
            <person name="Math R.K."/>
            <person name="Lee K."/>
            <person name="Kim H.J."/>
            <person name="Jeon C.O."/>
            <person name="Oh T.K."/>
            <person name="Kim J.F."/>
        </authorList>
    </citation>
    <scope>NUCLEOTIDE SEQUENCE [LARGE SCALE GENOMIC DNA]</scope>
    <source>
        <strain evidence="15">JCM 17741 / KACC 18427 / KCTC 11700BP / SN2</strain>
    </source>
</reference>
<evidence type="ECO:0000256" key="3">
    <source>
        <dbReference type="ARBA" id="ARBA00022448"/>
    </source>
</evidence>
<dbReference type="KEGG" id="alt:ambt_16780"/>
<feature type="domain" description="TonB-dependent receptor plug" evidence="13">
    <location>
        <begin position="53"/>
        <end position="147"/>
    </location>
</feature>
<keyword evidence="11" id="KW-0732">Signal</keyword>
<dbReference type="GO" id="GO:0044718">
    <property type="term" value="P:siderophore transmembrane transport"/>
    <property type="evidence" value="ECO:0007669"/>
    <property type="project" value="TreeGrafter"/>
</dbReference>
<sequence>MELSLKKRVFIGAVCTLSSAFSYAQVQAVDETKPVETAAVEKISVVGAATNLSITAEEIEQYQANDLADIFRYSPSISVGGSVGVAQKIYIRGLEDAYLNVTVDGAQQTSTLFHHIGRVTIDPDLLQQIDVQAGAGEATSGPGAIGGSIRFKTKDADDLLAEGEQFGGRVKASYFSNDGTRYSGSLYGKLSDTWGVLGYYSTVDRDNMEDGDGNEIYGTAADQDMLFLKASGDIAENHYLSLSVEQRDEEGEFSARPNWVVLEGAALYPSEAERDTYVANYRFAHSDMVYLEATAYQTDSSFQGGRFNWLAEIDTYGFDIRNTSETANHKFVYGVDYRSDEVESGPAAGAVENAEESSVTGIYAQGYSDITPELLLSYGVRYDDYDFQQRILLEEYYGTPVTDSEASLDDSELSFNIGVAYQLTEAWTLGLGYAEAARGKEIGDGFTIDGYLYDGSDIPVVADDLVPETVQNIEASIEYSANNLNAKLSVYNSTLDDVIFEGFEGNSVFNNIGSVESSGIEFDLAYRVDSFDFFFGFSTADTELDPRDGLYSVDYSSIDLNGYEFVGLGNSRGDTIVVGVDYAVNADISVGTSIRQVRSIDIDTLHQAVDLGWTDSLYSLNKPSYTLVDLYGEWQATSNILVNLAVSNLFDEQYIDHSSVGDYSEVFGTVIGPHEAGRDIRLSVTYDF</sequence>
<keyword evidence="3 9" id="KW-0813">Transport</keyword>
<keyword evidence="15" id="KW-1185">Reference proteome</keyword>
<keyword evidence="6 10" id="KW-0798">TonB box</keyword>
<dbReference type="SUPFAM" id="SSF56935">
    <property type="entry name" value="Porins"/>
    <property type="match status" value="1"/>
</dbReference>
<dbReference type="AlphaFoldDB" id="F5Z5D5"/>